<protein>
    <submittedName>
        <fullName evidence="1">Uncharacterized protein</fullName>
    </submittedName>
</protein>
<gene>
    <name evidence="1" type="ORF">MiSe_34350</name>
</gene>
<comment type="caution">
    <text evidence="1">The sequence shown here is derived from an EMBL/GenBank/DDBJ whole genome shotgun (WGS) entry which is preliminary data.</text>
</comment>
<evidence type="ECO:0000313" key="2">
    <source>
        <dbReference type="Proteomes" id="UP001050975"/>
    </source>
</evidence>
<name>A0AAV3XBA2_9CYAN</name>
<dbReference type="AlphaFoldDB" id="A0AAV3XBA2"/>
<dbReference type="EMBL" id="BLAY01000050">
    <property type="protein sequence ID" value="GET38676.1"/>
    <property type="molecule type" value="Genomic_DNA"/>
</dbReference>
<accession>A0AAV3XBA2</accession>
<proteinExistence type="predicted"/>
<keyword evidence="2" id="KW-1185">Reference proteome</keyword>
<sequence length="75" mass="8002">MSGMQIYANTHQGCGYTNEAREGGLKHLKPALAGFVCVATPCAGVGFRVSATLVDIFPLRSQVLKLPTTLAEQCY</sequence>
<dbReference type="Proteomes" id="UP001050975">
    <property type="component" value="Unassembled WGS sequence"/>
</dbReference>
<reference evidence="1" key="1">
    <citation type="submission" date="2019-10" db="EMBL/GenBank/DDBJ databases">
        <title>Draft genome sequece of Microseira wollei NIES-4236.</title>
        <authorList>
            <person name="Yamaguchi H."/>
            <person name="Suzuki S."/>
            <person name="Kawachi M."/>
        </authorList>
    </citation>
    <scope>NUCLEOTIDE SEQUENCE</scope>
    <source>
        <strain evidence="1">NIES-4236</strain>
    </source>
</reference>
<organism evidence="1 2">
    <name type="scientific">Microseira wollei NIES-4236</name>
    <dbReference type="NCBI Taxonomy" id="2530354"/>
    <lineage>
        <taxon>Bacteria</taxon>
        <taxon>Bacillati</taxon>
        <taxon>Cyanobacteriota</taxon>
        <taxon>Cyanophyceae</taxon>
        <taxon>Oscillatoriophycideae</taxon>
        <taxon>Aerosakkonematales</taxon>
        <taxon>Aerosakkonemataceae</taxon>
        <taxon>Microseira</taxon>
    </lineage>
</organism>
<evidence type="ECO:0000313" key="1">
    <source>
        <dbReference type="EMBL" id="GET38676.1"/>
    </source>
</evidence>